<keyword evidence="8" id="KW-0472">Membrane</keyword>
<dbReference type="Proteomes" id="UP000070544">
    <property type="component" value="Unassembled WGS sequence"/>
</dbReference>
<evidence type="ECO:0000256" key="6">
    <source>
        <dbReference type="ARBA" id="ARBA00022982"/>
    </source>
</evidence>
<sequence length="70" mass="8428">DRPAVLSARDQYFREQMVRMQEISILRDKLKWCYRREGHNAKESCRELALAYVEFLKEDWIAPFKVPAPQ</sequence>
<dbReference type="InterPro" id="IPR039993">
    <property type="entry name" value="NDUFB10"/>
</dbReference>
<dbReference type="GO" id="GO:0005743">
    <property type="term" value="C:mitochondrial inner membrane"/>
    <property type="evidence" value="ECO:0007669"/>
    <property type="project" value="UniProtKB-SubCell"/>
</dbReference>
<evidence type="ECO:0000256" key="5">
    <source>
        <dbReference type="ARBA" id="ARBA00022792"/>
    </source>
</evidence>
<evidence type="ECO:0000256" key="7">
    <source>
        <dbReference type="ARBA" id="ARBA00023128"/>
    </source>
</evidence>
<dbReference type="EMBL" id="KQ965746">
    <property type="protein sequence ID" value="KXS17563.1"/>
    <property type="molecule type" value="Genomic_DNA"/>
</dbReference>
<organism evidence="9 10">
    <name type="scientific">Gonapodya prolifera (strain JEL478)</name>
    <name type="common">Monoblepharis prolifera</name>
    <dbReference type="NCBI Taxonomy" id="1344416"/>
    <lineage>
        <taxon>Eukaryota</taxon>
        <taxon>Fungi</taxon>
        <taxon>Fungi incertae sedis</taxon>
        <taxon>Chytridiomycota</taxon>
        <taxon>Chytridiomycota incertae sedis</taxon>
        <taxon>Monoblepharidomycetes</taxon>
        <taxon>Monoblepharidales</taxon>
        <taxon>Gonapodyaceae</taxon>
        <taxon>Gonapodya</taxon>
    </lineage>
</organism>
<evidence type="ECO:0000256" key="2">
    <source>
        <dbReference type="ARBA" id="ARBA00008317"/>
    </source>
</evidence>
<accession>A0A139AM24</accession>
<gene>
    <name evidence="9" type="ORF">M427DRAFT_96936</name>
</gene>
<name>A0A139AM24_GONPJ</name>
<dbReference type="STRING" id="1344416.A0A139AM24"/>
<keyword evidence="6" id="KW-0249">Electron transport</keyword>
<dbReference type="PANTHER" id="PTHR13094">
    <property type="entry name" value="NADH-UBIQUINONE OXIDOREDUCTASE PDSW SUBUNIT"/>
    <property type="match status" value="1"/>
</dbReference>
<dbReference type="PANTHER" id="PTHR13094:SF1">
    <property type="entry name" value="NADH DEHYDROGENASE [UBIQUINONE] 1 BETA SUBCOMPLEX SUBUNIT 10"/>
    <property type="match status" value="1"/>
</dbReference>
<keyword evidence="7" id="KW-0496">Mitochondrion</keyword>
<comment type="subcellular location">
    <subcellularLocation>
        <location evidence="1">Mitochondrion inner membrane</location>
        <topology evidence="1">Peripheral membrane protein</topology>
        <orientation evidence="1">Matrix side</orientation>
    </subcellularLocation>
</comment>
<dbReference type="OMA" id="KCWRTEG"/>
<evidence type="ECO:0000256" key="1">
    <source>
        <dbReference type="ARBA" id="ARBA00004443"/>
    </source>
</evidence>
<dbReference type="OrthoDB" id="10252718at2759"/>
<evidence type="ECO:0008006" key="11">
    <source>
        <dbReference type="Google" id="ProtNLM"/>
    </source>
</evidence>
<protein>
    <recommendedName>
        <fullName evidence="11">NADH-ubiquinone oxidoreductase 12 kDa subunit</fullName>
    </recommendedName>
</protein>
<dbReference type="Pfam" id="PF10249">
    <property type="entry name" value="NDUFB10"/>
    <property type="match status" value="1"/>
</dbReference>
<evidence type="ECO:0000313" key="10">
    <source>
        <dbReference type="Proteomes" id="UP000070544"/>
    </source>
</evidence>
<keyword evidence="10" id="KW-1185">Reference proteome</keyword>
<dbReference type="InterPro" id="IPR019377">
    <property type="entry name" value="NADH_UbQ_OxRdtase_su10"/>
</dbReference>
<dbReference type="GO" id="GO:0045271">
    <property type="term" value="C:respiratory chain complex I"/>
    <property type="evidence" value="ECO:0007669"/>
    <property type="project" value="UniProtKB-ARBA"/>
</dbReference>
<evidence type="ECO:0000256" key="8">
    <source>
        <dbReference type="ARBA" id="ARBA00023136"/>
    </source>
</evidence>
<keyword evidence="4" id="KW-0679">Respiratory chain</keyword>
<comment type="similarity">
    <text evidence="2">Belongs to the complex I NDUFB10 subunit family.</text>
</comment>
<evidence type="ECO:0000313" key="9">
    <source>
        <dbReference type="EMBL" id="KXS17563.1"/>
    </source>
</evidence>
<proteinExistence type="inferred from homology"/>
<reference evidence="9 10" key="1">
    <citation type="journal article" date="2015" name="Genome Biol. Evol.">
        <title>Phylogenomic analyses indicate that early fungi evolved digesting cell walls of algal ancestors of land plants.</title>
        <authorList>
            <person name="Chang Y."/>
            <person name="Wang S."/>
            <person name="Sekimoto S."/>
            <person name="Aerts A.L."/>
            <person name="Choi C."/>
            <person name="Clum A."/>
            <person name="LaButti K.M."/>
            <person name="Lindquist E.A."/>
            <person name="Yee Ngan C."/>
            <person name="Ohm R.A."/>
            <person name="Salamov A.A."/>
            <person name="Grigoriev I.V."/>
            <person name="Spatafora J.W."/>
            <person name="Berbee M.L."/>
        </authorList>
    </citation>
    <scope>NUCLEOTIDE SEQUENCE [LARGE SCALE GENOMIC DNA]</scope>
    <source>
        <strain evidence="9 10">JEL478</strain>
    </source>
</reference>
<keyword evidence="5" id="KW-0999">Mitochondrion inner membrane</keyword>
<evidence type="ECO:0000256" key="3">
    <source>
        <dbReference type="ARBA" id="ARBA00022448"/>
    </source>
</evidence>
<evidence type="ECO:0000256" key="4">
    <source>
        <dbReference type="ARBA" id="ARBA00022660"/>
    </source>
</evidence>
<feature type="non-terminal residue" evidence="9">
    <location>
        <position position="1"/>
    </location>
</feature>
<keyword evidence="3" id="KW-0813">Transport</keyword>
<dbReference type="AlphaFoldDB" id="A0A139AM24"/>